<accession>A0A067LVD0</accession>
<feature type="region of interest" description="Disordered" evidence="1">
    <location>
        <begin position="209"/>
        <end position="239"/>
    </location>
</feature>
<organism evidence="3 4">
    <name type="scientific">Botryobasidium botryosum (strain FD-172 SS1)</name>
    <dbReference type="NCBI Taxonomy" id="930990"/>
    <lineage>
        <taxon>Eukaryota</taxon>
        <taxon>Fungi</taxon>
        <taxon>Dikarya</taxon>
        <taxon>Basidiomycota</taxon>
        <taxon>Agaricomycotina</taxon>
        <taxon>Agaricomycetes</taxon>
        <taxon>Cantharellales</taxon>
        <taxon>Botryobasidiaceae</taxon>
        <taxon>Botryobasidium</taxon>
    </lineage>
</organism>
<dbReference type="PANTHER" id="PTHR38926:SF5">
    <property type="entry name" value="F-BOX AND LEUCINE-RICH REPEAT PROTEIN 6"/>
    <property type="match status" value="1"/>
</dbReference>
<proteinExistence type="predicted"/>
<protein>
    <recommendedName>
        <fullName evidence="2">F-box domain-containing protein</fullName>
    </recommendedName>
</protein>
<dbReference type="InParanoid" id="A0A067LVD0"/>
<evidence type="ECO:0000313" key="4">
    <source>
        <dbReference type="Proteomes" id="UP000027195"/>
    </source>
</evidence>
<dbReference type="HOGENOM" id="CLU_024199_1_2_1"/>
<dbReference type="Proteomes" id="UP000027195">
    <property type="component" value="Unassembled WGS sequence"/>
</dbReference>
<dbReference type="Gene3D" id="3.80.10.10">
    <property type="entry name" value="Ribonuclease Inhibitor"/>
    <property type="match status" value="2"/>
</dbReference>
<dbReference type="EMBL" id="KL198110">
    <property type="protein sequence ID" value="KDQ07288.1"/>
    <property type="molecule type" value="Genomic_DNA"/>
</dbReference>
<dbReference type="PANTHER" id="PTHR38926">
    <property type="entry name" value="F-BOX DOMAIN CONTAINING PROTEIN, EXPRESSED"/>
    <property type="match status" value="1"/>
</dbReference>
<sequence length="643" mass="71977">MSDPQSFTAILSPSVPKLVQSLCQKVHEFEVTYGETNSIDISKTFSRESVDPFRFHIPKTDGSDPVDAIDEECELIENACFLAKEAIRFCTAHMIATLRTRRNQYNTTYRLPNEVLSLIFQFTERSLNPLRPLWKRAPLNVAAVSRLWREVALNTPSLWTRIDAMKPWLAQVFLKRSKEAPLRVEIDADKLDKLPSWAFIEAGWYAQGSNEERDEGAEEEGGDSSVHEEDSDEEGDTTPARSRFSQFINLLKPTAHRWASLELQSASAAEIMQTLCFHLPRLESLRAARNNGLVYDFDTVTVLGTNAPRLRDLHFVAVPMSLASPMYAGLTSLCLENVYHDIGTIPQLFSVLGACPDLERLILINYHLHGLRSAENSPPILIMLSRLQHLQFDRVDGHLPKVVLNSISAPSSLTLDLGMEVSSWAEAVMPTNLPNASLIRHMFVTTCPAERDVPVYTITGKASEDGPVILEIRYTPTPISFLLHAGAHTPDILRHLGQGNVFSSLEALTFSEHGFKRQVSASSFAEMLGNFPSLKELALRWCPSDLLDALIVSPHLGLQCPQLHTLRLYDVSFDETLLKLVDSRAHSRDRGHLESLELLEYFDKYPCASIIAALKGLVAVSEDPVPRAERASTSRRTWRSDLA</sequence>
<dbReference type="SUPFAM" id="SSF52047">
    <property type="entry name" value="RNI-like"/>
    <property type="match status" value="1"/>
</dbReference>
<evidence type="ECO:0000313" key="3">
    <source>
        <dbReference type="EMBL" id="KDQ07288.1"/>
    </source>
</evidence>
<dbReference type="InterPro" id="IPR001810">
    <property type="entry name" value="F-box_dom"/>
</dbReference>
<feature type="domain" description="F-box" evidence="2">
    <location>
        <begin position="110"/>
        <end position="163"/>
    </location>
</feature>
<feature type="compositionally biased region" description="Acidic residues" evidence="1">
    <location>
        <begin position="212"/>
        <end position="222"/>
    </location>
</feature>
<dbReference type="Pfam" id="PF12937">
    <property type="entry name" value="F-box-like"/>
    <property type="match status" value="1"/>
</dbReference>
<reference evidence="4" key="1">
    <citation type="journal article" date="2014" name="Proc. Natl. Acad. Sci. U.S.A.">
        <title>Extensive sampling of basidiomycete genomes demonstrates inadequacy of the white-rot/brown-rot paradigm for wood decay fungi.</title>
        <authorList>
            <person name="Riley R."/>
            <person name="Salamov A.A."/>
            <person name="Brown D.W."/>
            <person name="Nagy L.G."/>
            <person name="Floudas D."/>
            <person name="Held B.W."/>
            <person name="Levasseur A."/>
            <person name="Lombard V."/>
            <person name="Morin E."/>
            <person name="Otillar R."/>
            <person name="Lindquist E.A."/>
            <person name="Sun H."/>
            <person name="LaButti K.M."/>
            <person name="Schmutz J."/>
            <person name="Jabbour D."/>
            <person name="Luo H."/>
            <person name="Baker S.E."/>
            <person name="Pisabarro A.G."/>
            <person name="Walton J.D."/>
            <person name="Blanchette R.A."/>
            <person name="Henrissat B."/>
            <person name="Martin F."/>
            <person name="Cullen D."/>
            <person name="Hibbett D.S."/>
            <person name="Grigoriev I.V."/>
        </authorList>
    </citation>
    <scope>NUCLEOTIDE SEQUENCE [LARGE SCALE GENOMIC DNA]</scope>
    <source>
        <strain evidence="4">FD-172 SS1</strain>
    </source>
</reference>
<dbReference type="STRING" id="930990.A0A067LVD0"/>
<name>A0A067LVD0_BOTB1</name>
<dbReference type="Gene3D" id="1.20.1280.50">
    <property type="match status" value="1"/>
</dbReference>
<evidence type="ECO:0000259" key="2">
    <source>
        <dbReference type="Pfam" id="PF12937"/>
    </source>
</evidence>
<dbReference type="InterPro" id="IPR032675">
    <property type="entry name" value="LRR_dom_sf"/>
</dbReference>
<keyword evidence="4" id="KW-1185">Reference proteome</keyword>
<evidence type="ECO:0000256" key="1">
    <source>
        <dbReference type="SAM" id="MobiDB-lite"/>
    </source>
</evidence>
<gene>
    <name evidence="3" type="ORF">BOTBODRAFT_611939</name>
</gene>
<dbReference type="SUPFAM" id="SSF81383">
    <property type="entry name" value="F-box domain"/>
    <property type="match status" value="1"/>
</dbReference>
<dbReference type="AlphaFoldDB" id="A0A067LVD0"/>
<dbReference type="InterPro" id="IPR036047">
    <property type="entry name" value="F-box-like_dom_sf"/>
</dbReference>